<dbReference type="Proteomes" id="UP000268669">
    <property type="component" value="Chromosome"/>
</dbReference>
<keyword evidence="2" id="KW-1185">Reference proteome</keyword>
<evidence type="ECO:0000313" key="2">
    <source>
        <dbReference type="Proteomes" id="UP000268669"/>
    </source>
</evidence>
<sequence length="70" mass="7743">MIVTFSFLLAFICLPLSDIGSLIEKPKAVIEMIWRPGIGGHQCGDNTKSWRGKLDDPLESVNLTESNEIP</sequence>
<protein>
    <submittedName>
        <fullName evidence="1">Uncharacterized protein</fullName>
    </submittedName>
</protein>
<reference evidence="1" key="1">
    <citation type="submission" date="2018-11" db="EMBL/GenBank/DDBJ databases">
        <title>FDA dAtabase for Regulatory Grade micrObial Sequences (FDA-ARGOS): Supporting development and validation of Infectious Disease Dx tests.</title>
        <authorList>
            <person name="Bliska J."/>
            <person name="Cleland M.-M."/>
            <person name="Tallon L."/>
            <person name="Sadzewicz L."/>
            <person name="Zhao X."/>
            <person name="Vavikolanu K."/>
            <person name="Mehta A."/>
            <person name="Aluvathingal J."/>
            <person name="Nadendla S."/>
            <person name="Yan Y."/>
            <person name="Sichtig H."/>
        </authorList>
    </citation>
    <scope>NUCLEOTIDE SEQUENCE [LARGE SCALE GENOMIC DNA]</scope>
    <source>
        <strain evidence="1">FDAARGOS_581</strain>
    </source>
</reference>
<organism evidence="1 2">
    <name type="scientific">Yersinia pseudotuberculosis</name>
    <dbReference type="NCBI Taxonomy" id="633"/>
    <lineage>
        <taxon>Bacteria</taxon>
        <taxon>Pseudomonadati</taxon>
        <taxon>Pseudomonadota</taxon>
        <taxon>Gammaproteobacteria</taxon>
        <taxon>Enterobacterales</taxon>
        <taxon>Yersiniaceae</taxon>
        <taxon>Yersinia</taxon>
    </lineage>
</organism>
<proteinExistence type="predicted"/>
<accession>A0ABM7AIR2</accession>
<dbReference type="EMBL" id="CP033713">
    <property type="protein sequence ID" value="AYW92327.1"/>
    <property type="molecule type" value="Genomic_DNA"/>
</dbReference>
<evidence type="ECO:0000313" key="1">
    <source>
        <dbReference type="EMBL" id="AYW92327.1"/>
    </source>
</evidence>
<gene>
    <name evidence="1" type="ORF">EGX47_14170</name>
</gene>
<name>A0ABM7AIR2_YERPU</name>